<dbReference type="GO" id="GO:0046872">
    <property type="term" value="F:metal ion binding"/>
    <property type="evidence" value="ECO:0007669"/>
    <property type="project" value="UniProtKB-KW"/>
</dbReference>
<dbReference type="Gene3D" id="3.30.460.10">
    <property type="entry name" value="Beta Polymerase, domain 2"/>
    <property type="match status" value="1"/>
</dbReference>
<evidence type="ECO:0000256" key="7">
    <source>
        <dbReference type="ARBA" id="ARBA00022842"/>
    </source>
</evidence>
<feature type="compositionally biased region" description="Basic and acidic residues" evidence="9">
    <location>
        <begin position="464"/>
        <end position="482"/>
    </location>
</feature>
<dbReference type="SUPFAM" id="SSF81301">
    <property type="entry name" value="Nucleotidyltransferase"/>
    <property type="match status" value="1"/>
</dbReference>
<gene>
    <name evidence="13" type="ORF">COU16_03435</name>
</gene>
<evidence type="ECO:0000256" key="2">
    <source>
        <dbReference type="ARBA" id="ARBA00022679"/>
    </source>
</evidence>
<dbReference type="InterPro" id="IPR043519">
    <property type="entry name" value="NT_sf"/>
</dbReference>
<dbReference type="AlphaFoldDB" id="A0A2H0UDW5"/>
<dbReference type="GO" id="GO:0008033">
    <property type="term" value="P:tRNA processing"/>
    <property type="evidence" value="ECO:0007669"/>
    <property type="project" value="UniProtKB-KW"/>
</dbReference>
<evidence type="ECO:0000259" key="12">
    <source>
        <dbReference type="Pfam" id="PF12627"/>
    </source>
</evidence>
<sequence>MIVRSDIPKEVQLVADTLEKAGFEAYLVGGCVRDMLIGRTPKDWDITTNAKPEEVTALFEETYNNNDFGTVGVVNLETEDESVRVVEVTPYRSESGYSDARRPDTVTFGVSLEEDLARRDFTINAIAFRLKDEQTVDIFDGSADIAAKRLTAVGNAAERFGEDALRMLRAVRLSVELDFVIESETMTAIAEKGSNLSLISKERIRDEFSRILKSSQPMQGLILCEKLGLLAYIMPDLLRGIGVEQNQAHSFDVYEHNLRTMQHGADKEWDFDIRLAGLLHDISKPETRKWSKEKNDWTFHGHEVVGARVAKKIMTDLKFPKEKIARITKLVRWHMFFSDPDLITLSAVRRMIRNVGEENIWDLLNLRICDRIGTGRPKEQPFRFRKYKSMVEEALRDPISVKMLKIDGARIMEISSEKPGPKLGDTLHALLEEVLDDPQKNTAEYLEGRAQELMAMDAAELRKLGDAGKDRREGEEAGEIQKLRRKHKVV</sequence>
<evidence type="ECO:0000259" key="10">
    <source>
        <dbReference type="Pfam" id="PF01743"/>
    </source>
</evidence>
<dbReference type="EMBL" id="PFBI01000006">
    <property type="protein sequence ID" value="PIR84599.1"/>
    <property type="molecule type" value="Genomic_DNA"/>
</dbReference>
<dbReference type="CDD" id="cd05398">
    <property type="entry name" value="NT_ClassII-CCAase"/>
    <property type="match status" value="1"/>
</dbReference>
<dbReference type="InterPro" id="IPR006674">
    <property type="entry name" value="HD_domain"/>
</dbReference>
<dbReference type="Pfam" id="PF01966">
    <property type="entry name" value="HD"/>
    <property type="match status" value="1"/>
</dbReference>
<dbReference type="SUPFAM" id="SSF81891">
    <property type="entry name" value="Poly A polymerase C-terminal region-like"/>
    <property type="match status" value="1"/>
</dbReference>
<dbReference type="GO" id="GO:0000166">
    <property type="term" value="F:nucleotide binding"/>
    <property type="evidence" value="ECO:0007669"/>
    <property type="project" value="UniProtKB-KW"/>
</dbReference>
<dbReference type="Gene3D" id="1.10.246.80">
    <property type="match status" value="1"/>
</dbReference>
<organism evidence="13 14">
    <name type="scientific">Candidatus Kaiserbacteria bacterium CG10_big_fil_rev_8_21_14_0_10_47_16</name>
    <dbReference type="NCBI Taxonomy" id="1974608"/>
    <lineage>
        <taxon>Bacteria</taxon>
        <taxon>Candidatus Kaiseribacteriota</taxon>
    </lineage>
</organism>
<evidence type="ECO:0000256" key="3">
    <source>
        <dbReference type="ARBA" id="ARBA00022694"/>
    </source>
</evidence>
<comment type="cofactor">
    <cofactor evidence="1">
        <name>Mg(2+)</name>
        <dbReference type="ChEBI" id="CHEBI:18420"/>
    </cofactor>
</comment>
<dbReference type="GO" id="GO:0016779">
    <property type="term" value="F:nucleotidyltransferase activity"/>
    <property type="evidence" value="ECO:0007669"/>
    <property type="project" value="UniProtKB-KW"/>
</dbReference>
<evidence type="ECO:0000259" key="11">
    <source>
        <dbReference type="Pfam" id="PF01966"/>
    </source>
</evidence>
<keyword evidence="4" id="KW-0548">Nucleotidyltransferase</keyword>
<dbReference type="InterPro" id="IPR006675">
    <property type="entry name" value="HDIG_dom"/>
</dbReference>
<keyword evidence="6" id="KW-0547">Nucleotide-binding</keyword>
<comment type="caution">
    <text evidence="13">The sequence shown here is derived from an EMBL/GenBank/DDBJ whole genome shotgun (WGS) entry which is preliminary data.</text>
</comment>
<dbReference type="PANTHER" id="PTHR46173:SF1">
    <property type="entry name" value="CCA TRNA NUCLEOTIDYLTRANSFERASE 1, MITOCHONDRIAL"/>
    <property type="match status" value="1"/>
</dbReference>
<comment type="similarity">
    <text evidence="8">Belongs to the tRNA nucleotidyltransferase/poly(A) polymerase family.</text>
</comment>
<proteinExistence type="inferred from homology"/>
<keyword evidence="3" id="KW-0819">tRNA processing</keyword>
<evidence type="ECO:0000256" key="4">
    <source>
        <dbReference type="ARBA" id="ARBA00022695"/>
    </source>
</evidence>
<dbReference type="PANTHER" id="PTHR46173">
    <property type="entry name" value="CCA TRNA NUCLEOTIDYLTRANSFERASE 1, MITOCHONDRIAL"/>
    <property type="match status" value="1"/>
</dbReference>
<name>A0A2H0UDW5_9BACT</name>
<evidence type="ECO:0000313" key="13">
    <source>
        <dbReference type="EMBL" id="PIR84599.1"/>
    </source>
</evidence>
<keyword evidence="8" id="KW-0694">RNA-binding</keyword>
<protein>
    <recommendedName>
        <fullName evidence="15">HD domain-containing protein</fullName>
    </recommendedName>
</protein>
<keyword evidence="5" id="KW-0479">Metal-binding</keyword>
<evidence type="ECO:0008006" key="15">
    <source>
        <dbReference type="Google" id="ProtNLM"/>
    </source>
</evidence>
<evidence type="ECO:0000313" key="14">
    <source>
        <dbReference type="Proteomes" id="UP000229344"/>
    </source>
</evidence>
<evidence type="ECO:0000256" key="9">
    <source>
        <dbReference type="SAM" id="MobiDB-lite"/>
    </source>
</evidence>
<dbReference type="Pfam" id="PF12627">
    <property type="entry name" value="PolyA_pol_RNAbd"/>
    <property type="match status" value="1"/>
</dbReference>
<reference evidence="14" key="1">
    <citation type="submission" date="2017-09" db="EMBL/GenBank/DDBJ databases">
        <title>Depth-based differentiation of microbial function through sediment-hosted aquifers and enrichment of novel symbionts in the deep terrestrial subsurface.</title>
        <authorList>
            <person name="Probst A.J."/>
            <person name="Ladd B."/>
            <person name="Jarett J.K."/>
            <person name="Geller-Mcgrath D.E."/>
            <person name="Sieber C.M.K."/>
            <person name="Emerson J.B."/>
            <person name="Anantharaman K."/>
            <person name="Thomas B.C."/>
            <person name="Malmstrom R."/>
            <person name="Stieglmeier M."/>
            <person name="Klingl A."/>
            <person name="Woyke T."/>
            <person name="Ryan C.M."/>
            <person name="Banfield J.F."/>
        </authorList>
    </citation>
    <scope>NUCLEOTIDE SEQUENCE [LARGE SCALE GENOMIC DNA]</scope>
</reference>
<evidence type="ECO:0000256" key="5">
    <source>
        <dbReference type="ARBA" id="ARBA00022723"/>
    </source>
</evidence>
<feature type="domain" description="HD" evidence="11">
    <location>
        <begin position="253"/>
        <end position="341"/>
    </location>
</feature>
<evidence type="ECO:0000256" key="8">
    <source>
        <dbReference type="RuleBase" id="RU003953"/>
    </source>
</evidence>
<feature type="domain" description="tRNA nucleotidyltransferase/poly(A) polymerase RNA and SrmB- binding" evidence="12">
    <location>
        <begin position="178"/>
        <end position="237"/>
    </location>
</feature>
<keyword evidence="2 8" id="KW-0808">Transferase</keyword>
<dbReference type="InterPro" id="IPR002646">
    <property type="entry name" value="PolA_pol_head_dom"/>
</dbReference>
<evidence type="ECO:0000256" key="1">
    <source>
        <dbReference type="ARBA" id="ARBA00001946"/>
    </source>
</evidence>
<keyword evidence="7" id="KW-0460">Magnesium</keyword>
<dbReference type="CDD" id="cd00077">
    <property type="entry name" value="HDc"/>
    <property type="match status" value="1"/>
</dbReference>
<dbReference type="Proteomes" id="UP000229344">
    <property type="component" value="Unassembled WGS sequence"/>
</dbReference>
<evidence type="ECO:0000256" key="6">
    <source>
        <dbReference type="ARBA" id="ARBA00022741"/>
    </source>
</evidence>
<feature type="domain" description="Poly A polymerase head" evidence="10">
    <location>
        <begin position="25"/>
        <end position="150"/>
    </location>
</feature>
<dbReference type="NCBIfam" id="TIGR00277">
    <property type="entry name" value="HDIG"/>
    <property type="match status" value="1"/>
</dbReference>
<dbReference type="Gene3D" id="1.10.3090.10">
    <property type="entry name" value="cca-adding enzyme, domain 2"/>
    <property type="match status" value="1"/>
</dbReference>
<dbReference type="InterPro" id="IPR032828">
    <property type="entry name" value="PolyA_RNA-bd"/>
</dbReference>
<dbReference type="GO" id="GO:0000049">
    <property type="term" value="F:tRNA binding"/>
    <property type="evidence" value="ECO:0007669"/>
    <property type="project" value="TreeGrafter"/>
</dbReference>
<accession>A0A2H0UDW5</accession>
<dbReference type="InterPro" id="IPR050264">
    <property type="entry name" value="Bact_CCA-adding_enz_type3_sf"/>
</dbReference>
<dbReference type="InterPro" id="IPR003607">
    <property type="entry name" value="HD/PDEase_dom"/>
</dbReference>
<feature type="region of interest" description="Disordered" evidence="9">
    <location>
        <begin position="464"/>
        <end position="490"/>
    </location>
</feature>
<dbReference type="Pfam" id="PF01743">
    <property type="entry name" value="PolyA_pol"/>
    <property type="match status" value="1"/>
</dbReference>